<evidence type="ECO:0000313" key="1">
    <source>
        <dbReference type="EMBL" id="KAF8906754.1"/>
    </source>
</evidence>
<accession>A0A9P5TQH7</accession>
<comment type="caution">
    <text evidence="1">The sequence shown here is derived from an EMBL/GenBank/DDBJ whole genome shotgun (WGS) entry which is preliminary data.</text>
</comment>
<evidence type="ECO:0000313" key="2">
    <source>
        <dbReference type="Proteomes" id="UP000724874"/>
    </source>
</evidence>
<name>A0A9P5TQH7_GYMJU</name>
<dbReference type="Proteomes" id="UP000724874">
    <property type="component" value="Unassembled WGS sequence"/>
</dbReference>
<dbReference type="AlphaFoldDB" id="A0A9P5TQH7"/>
<keyword evidence="2" id="KW-1185">Reference proteome</keyword>
<proteinExistence type="predicted"/>
<gene>
    <name evidence="1" type="ORF">CPB84DRAFT_1769554</name>
</gene>
<reference evidence="1" key="1">
    <citation type="submission" date="2020-11" db="EMBL/GenBank/DDBJ databases">
        <authorList>
            <consortium name="DOE Joint Genome Institute"/>
            <person name="Ahrendt S."/>
            <person name="Riley R."/>
            <person name="Andreopoulos W."/>
            <person name="LaButti K."/>
            <person name="Pangilinan J."/>
            <person name="Ruiz-duenas F.J."/>
            <person name="Barrasa J.M."/>
            <person name="Sanchez-Garcia M."/>
            <person name="Camarero S."/>
            <person name="Miyauchi S."/>
            <person name="Serrano A."/>
            <person name="Linde D."/>
            <person name="Babiker R."/>
            <person name="Drula E."/>
            <person name="Ayuso-Fernandez I."/>
            <person name="Pacheco R."/>
            <person name="Padilla G."/>
            <person name="Ferreira P."/>
            <person name="Barriuso J."/>
            <person name="Kellner H."/>
            <person name="Castanera R."/>
            <person name="Alfaro M."/>
            <person name="Ramirez L."/>
            <person name="Pisabarro A.G."/>
            <person name="Kuo A."/>
            <person name="Tritt A."/>
            <person name="Lipzen A."/>
            <person name="He G."/>
            <person name="Yan M."/>
            <person name="Ng V."/>
            <person name="Cullen D."/>
            <person name="Martin F."/>
            <person name="Rosso M.-N."/>
            <person name="Henrissat B."/>
            <person name="Hibbett D."/>
            <person name="Martinez A.T."/>
            <person name="Grigoriev I.V."/>
        </authorList>
    </citation>
    <scope>NUCLEOTIDE SEQUENCE</scope>
    <source>
        <strain evidence="1">AH 44721</strain>
    </source>
</reference>
<organism evidence="1 2">
    <name type="scientific">Gymnopilus junonius</name>
    <name type="common">Spectacular rustgill mushroom</name>
    <name type="synonym">Gymnopilus spectabilis subsp. junonius</name>
    <dbReference type="NCBI Taxonomy" id="109634"/>
    <lineage>
        <taxon>Eukaryota</taxon>
        <taxon>Fungi</taxon>
        <taxon>Dikarya</taxon>
        <taxon>Basidiomycota</taxon>
        <taxon>Agaricomycotina</taxon>
        <taxon>Agaricomycetes</taxon>
        <taxon>Agaricomycetidae</taxon>
        <taxon>Agaricales</taxon>
        <taxon>Agaricineae</taxon>
        <taxon>Hymenogastraceae</taxon>
        <taxon>Gymnopilus</taxon>
    </lineage>
</organism>
<sequence>MSFSVDDLVSSLSSNHIGQEQMDLDTLHAQLAETLVAGPSSSNHYHRVPATRSGRMQHTQRCNTPLARTPSSSTFSHASTWGMNTSPQNHNHNAHIGSRSRSNSVSTLYIDETEEDERMVEELLIPMSPASSSIPTSPSNSTPHLFSYSNTYSDPRPSSPATSLFTTTDPFYIAQLQALSQQSQPQTQTVFAQNGRLSQSSPFAVPMQMQHHSQSQWDNVGAMPMGMVGHGHASMARAAAF</sequence>
<dbReference type="OrthoDB" id="3060359at2759"/>
<protein>
    <submittedName>
        <fullName evidence="1">Uncharacterized protein</fullName>
    </submittedName>
</protein>
<dbReference type="EMBL" id="JADNYJ010000017">
    <property type="protein sequence ID" value="KAF8906754.1"/>
    <property type="molecule type" value="Genomic_DNA"/>
</dbReference>